<comment type="caution">
    <text evidence="1">The sequence shown here is derived from an EMBL/GenBank/DDBJ whole genome shotgun (WGS) entry which is preliminary data.</text>
</comment>
<evidence type="ECO:0000313" key="2">
    <source>
        <dbReference type="Proteomes" id="UP000562027"/>
    </source>
</evidence>
<dbReference type="RefSeq" id="WP_184302883.1">
    <property type="nucleotide sequence ID" value="NZ_JACHLP010000008.1"/>
</dbReference>
<keyword evidence="2" id="KW-1185">Reference proteome</keyword>
<protein>
    <submittedName>
        <fullName evidence="1">Uncharacterized protein</fullName>
    </submittedName>
</protein>
<organism evidence="1 2">
    <name type="scientific">Roseateles oligotrophus</name>
    <dbReference type="NCBI Taxonomy" id="1769250"/>
    <lineage>
        <taxon>Bacteria</taxon>
        <taxon>Pseudomonadati</taxon>
        <taxon>Pseudomonadota</taxon>
        <taxon>Betaproteobacteria</taxon>
        <taxon>Burkholderiales</taxon>
        <taxon>Sphaerotilaceae</taxon>
        <taxon>Roseateles</taxon>
    </lineage>
</organism>
<name>A0A840LAM0_9BURK</name>
<dbReference type="EMBL" id="JACHLP010000008">
    <property type="protein sequence ID" value="MBB4845220.1"/>
    <property type="molecule type" value="Genomic_DNA"/>
</dbReference>
<accession>A0A840LAM0</accession>
<gene>
    <name evidence="1" type="ORF">HNP55_003767</name>
</gene>
<dbReference type="Proteomes" id="UP000562027">
    <property type="component" value="Unassembled WGS sequence"/>
</dbReference>
<proteinExistence type="predicted"/>
<dbReference type="AlphaFoldDB" id="A0A840LAM0"/>
<sequence>MNDAISGLMSIFSKVKNSSSKSISVVQNKSPDLLGLTKSLAGMPVHVVEGLTDVLDNALDYLRVAEEEKTKREDISAKRDAALAEIRARRDIISQLMTYTFEERAVVIKKQFDVLDRALADGNVELVNASLISMVDVVKSSPFKSIQEMQSSLANKDFTIRLE</sequence>
<evidence type="ECO:0000313" key="1">
    <source>
        <dbReference type="EMBL" id="MBB4845220.1"/>
    </source>
</evidence>
<reference evidence="1 2" key="1">
    <citation type="submission" date="2020-08" db="EMBL/GenBank/DDBJ databases">
        <title>Functional genomics of gut bacteria from endangered species of beetles.</title>
        <authorList>
            <person name="Carlos-Shanley C."/>
        </authorList>
    </citation>
    <scope>NUCLEOTIDE SEQUENCE [LARGE SCALE GENOMIC DNA]</scope>
    <source>
        <strain evidence="1 2">S00239</strain>
    </source>
</reference>